<organism evidence="8 9">
    <name type="scientific">Laodelphax striatellus</name>
    <name type="common">Small brown planthopper</name>
    <name type="synonym">Delphax striatella</name>
    <dbReference type="NCBI Taxonomy" id="195883"/>
    <lineage>
        <taxon>Eukaryota</taxon>
        <taxon>Metazoa</taxon>
        <taxon>Ecdysozoa</taxon>
        <taxon>Arthropoda</taxon>
        <taxon>Hexapoda</taxon>
        <taxon>Insecta</taxon>
        <taxon>Pterygota</taxon>
        <taxon>Neoptera</taxon>
        <taxon>Paraneoptera</taxon>
        <taxon>Hemiptera</taxon>
        <taxon>Auchenorrhyncha</taxon>
        <taxon>Fulgoroidea</taxon>
        <taxon>Delphacidae</taxon>
        <taxon>Criomorphinae</taxon>
        <taxon>Laodelphax</taxon>
    </lineage>
</organism>
<evidence type="ECO:0000256" key="3">
    <source>
        <dbReference type="ARBA" id="ARBA00023170"/>
    </source>
</evidence>
<evidence type="ECO:0000256" key="5">
    <source>
        <dbReference type="ARBA" id="ARBA00023224"/>
    </source>
</evidence>
<comment type="caution">
    <text evidence="8">The sequence shown here is derived from an EMBL/GenBank/DDBJ whole genome shotgun (WGS) entry which is preliminary data.</text>
</comment>
<evidence type="ECO:0000313" key="9">
    <source>
        <dbReference type="Proteomes" id="UP000291343"/>
    </source>
</evidence>
<dbReference type="OrthoDB" id="9996086at2759"/>
<keyword evidence="7" id="KW-0472">Membrane</keyword>
<dbReference type="EMBL" id="QKKF02028511">
    <property type="protein sequence ID" value="RZF35391.1"/>
    <property type="molecule type" value="Genomic_DNA"/>
</dbReference>
<dbReference type="SMR" id="A0A482WQC9"/>
<sequence length="89" mass="10122">MVCLLAWSYCFALSLPPLFGWSRYIPEGFFTSCSWDYSSRTAANRAFYIYLLIFGFILPAGREPGLFKGIALHQSAGEVGAKFHRELCW</sequence>
<keyword evidence="6" id="KW-0844">Vision</keyword>
<evidence type="ECO:0000256" key="7">
    <source>
        <dbReference type="SAM" id="Phobius"/>
    </source>
</evidence>
<dbReference type="GO" id="GO:0004930">
    <property type="term" value="F:G protein-coupled receptor activity"/>
    <property type="evidence" value="ECO:0007669"/>
    <property type="project" value="UniProtKB-KW"/>
</dbReference>
<protein>
    <recommendedName>
        <fullName evidence="10">G-protein coupled receptors family 1 profile domain-containing protein</fullName>
    </recommendedName>
</protein>
<dbReference type="GO" id="GO:0016020">
    <property type="term" value="C:membrane"/>
    <property type="evidence" value="ECO:0007669"/>
    <property type="project" value="UniProtKB-SubCell"/>
</dbReference>
<keyword evidence="4" id="KW-0325">Glycoprotein</keyword>
<evidence type="ECO:0000256" key="6">
    <source>
        <dbReference type="ARBA" id="ARBA00023305"/>
    </source>
</evidence>
<keyword evidence="9" id="KW-1185">Reference proteome</keyword>
<proteinExistence type="predicted"/>
<feature type="transmembrane region" description="Helical" evidence="7">
    <location>
        <begin position="44"/>
        <end position="61"/>
    </location>
</feature>
<evidence type="ECO:0008006" key="10">
    <source>
        <dbReference type="Google" id="ProtNLM"/>
    </source>
</evidence>
<gene>
    <name evidence="8" type="ORF">LSTR_LSTR013865</name>
</gene>
<keyword evidence="3" id="KW-0675">Receptor</keyword>
<keyword evidence="2" id="KW-0297">G-protein coupled receptor</keyword>
<dbReference type="Proteomes" id="UP000291343">
    <property type="component" value="Unassembled WGS sequence"/>
</dbReference>
<dbReference type="GO" id="GO:0007601">
    <property type="term" value="P:visual perception"/>
    <property type="evidence" value="ECO:0007669"/>
    <property type="project" value="UniProtKB-KW"/>
</dbReference>
<comment type="subcellular location">
    <subcellularLocation>
        <location evidence="1">Membrane</location>
        <topology evidence="1">Multi-pass membrane protein</topology>
    </subcellularLocation>
</comment>
<keyword evidence="7" id="KW-1133">Transmembrane helix</keyword>
<keyword evidence="5" id="KW-0807">Transducer</keyword>
<dbReference type="InParanoid" id="A0A482WQC9"/>
<dbReference type="SUPFAM" id="SSF81321">
    <property type="entry name" value="Family A G protein-coupled receptor-like"/>
    <property type="match status" value="1"/>
</dbReference>
<evidence type="ECO:0000256" key="2">
    <source>
        <dbReference type="ARBA" id="ARBA00023040"/>
    </source>
</evidence>
<keyword evidence="7" id="KW-0812">Transmembrane</keyword>
<dbReference type="STRING" id="195883.A0A482WQC9"/>
<dbReference type="Gene3D" id="1.20.1070.10">
    <property type="entry name" value="Rhodopsin 7-helix transmembrane proteins"/>
    <property type="match status" value="1"/>
</dbReference>
<accession>A0A482WQC9</accession>
<evidence type="ECO:0000256" key="4">
    <source>
        <dbReference type="ARBA" id="ARBA00023180"/>
    </source>
</evidence>
<evidence type="ECO:0000313" key="8">
    <source>
        <dbReference type="EMBL" id="RZF35391.1"/>
    </source>
</evidence>
<evidence type="ECO:0000256" key="1">
    <source>
        <dbReference type="ARBA" id="ARBA00004141"/>
    </source>
</evidence>
<dbReference type="AlphaFoldDB" id="A0A482WQC9"/>
<dbReference type="InterPro" id="IPR050125">
    <property type="entry name" value="GPCR_opsins"/>
</dbReference>
<keyword evidence="6" id="KW-0716">Sensory transduction</keyword>
<reference evidence="8 9" key="1">
    <citation type="journal article" date="2017" name="Gigascience">
        <title>Genome sequence of the small brown planthopper, Laodelphax striatellus.</title>
        <authorList>
            <person name="Zhu J."/>
            <person name="Jiang F."/>
            <person name="Wang X."/>
            <person name="Yang P."/>
            <person name="Bao Y."/>
            <person name="Zhao W."/>
            <person name="Wang W."/>
            <person name="Lu H."/>
            <person name="Wang Q."/>
            <person name="Cui N."/>
            <person name="Li J."/>
            <person name="Chen X."/>
            <person name="Luo L."/>
            <person name="Yu J."/>
            <person name="Kang L."/>
            <person name="Cui F."/>
        </authorList>
    </citation>
    <scope>NUCLEOTIDE SEQUENCE [LARGE SCALE GENOMIC DNA]</scope>
    <source>
        <strain evidence="8">Lst14</strain>
    </source>
</reference>
<name>A0A482WQC9_LAOST</name>
<dbReference type="PANTHER" id="PTHR24240">
    <property type="entry name" value="OPSIN"/>
    <property type="match status" value="1"/>
</dbReference>